<sequence>MAASATVPFTITYTASAGGLTTATVLGQVLNNGQTNWIPASNGDAIYLNTASAGGESATVFGGNTYYLSTGAPVPDQVTGITASGTPASSTGSSASGGSGGSSASPGMVSTSYQSMSSGSAMTSASPTGSSSSSSHHSGAVRSVEFSQLGVRMLYAFAAIALIGAVAL</sequence>
<keyword evidence="3" id="KW-1185">Reference proteome</keyword>
<dbReference type="RefSeq" id="XP_033589360.1">
    <property type="nucleotide sequence ID" value="XM_033733857.1"/>
</dbReference>
<proteinExistence type="predicted"/>
<reference evidence="2" key="1">
    <citation type="journal article" date="2020" name="Stud. Mycol.">
        <title>101 Dothideomycetes genomes: a test case for predicting lifestyles and emergence of pathogens.</title>
        <authorList>
            <person name="Haridas S."/>
            <person name="Albert R."/>
            <person name="Binder M."/>
            <person name="Bloem J."/>
            <person name="Labutti K."/>
            <person name="Salamov A."/>
            <person name="Andreopoulos B."/>
            <person name="Baker S."/>
            <person name="Barry K."/>
            <person name="Bills G."/>
            <person name="Bluhm B."/>
            <person name="Cannon C."/>
            <person name="Castanera R."/>
            <person name="Culley D."/>
            <person name="Daum C."/>
            <person name="Ezra D."/>
            <person name="Gonzalez J."/>
            <person name="Henrissat B."/>
            <person name="Kuo A."/>
            <person name="Liang C."/>
            <person name="Lipzen A."/>
            <person name="Lutzoni F."/>
            <person name="Magnuson J."/>
            <person name="Mondo S."/>
            <person name="Nolan M."/>
            <person name="Ohm R."/>
            <person name="Pangilinan J."/>
            <person name="Park H.-J."/>
            <person name="Ramirez L."/>
            <person name="Alfaro M."/>
            <person name="Sun H."/>
            <person name="Tritt A."/>
            <person name="Yoshinaga Y."/>
            <person name="Zwiers L.-H."/>
            <person name="Turgeon B."/>
            <person name="Goodwin S."/>
            <person name="Spatafora J."/>
            <person name="Crous P."/>
            <person name="Grigoriev I."/>
        </authorList>
    </citation>
    <scope>NUCLEOTIDE SEQUENCE</scope>
    <source>
        <strain evidence="2">CBS 113389</strain>
    </source>
</reference>
<gene>
    <name evidence="2" type="ORF">BDY17DRAFT_299171</name>
</gene>
<feature type="compositionally biased region" description="Low complexity" evidence="1">
    <location>
        <begin position="102"/>
        <end position="139"/>
    </location>
</feature>
<dbReference type="Proteomes" id="UP000799767">
    <property type="component" value="Unassembled WGS sequence"/>
</dbReference>
<name>A0A6A6PRQ2_9PEZI</name>
<dbReference type="AlphaFoldDB" id="A0A6A6PRQ2"/>
<dbReference type="EMBL" id="MU001636">
    <property type="protein sequence ID" value="KAF2482790.1"/>
    <property type="molecule type" value="Genomic_DNA"/>
</dbReference>
<evidence type="ECO:0000313" key="2">
    <source>
        <dbReference type="EMBL" id="KAF2482790.1"/>
    </source>
</evidence>
<feature type="compositionally biased region" description="Low complexity" evidence="1">
    <location>
        <begin position="79"/>
        <end position="94"/>
    </location>
</feature>
<dbReference type="OrthoDB" id="3650546at2759"/>
<feature type="region of interest" description="Disordered" evidence="1">
    <location>
        <begin position="78"/>
        <end position="139"/>
    </location>
</feature>
<protein>
    <submittedName>
        <fullName evidence="2">Uncharacterized protein</fullName>
    </submittedName>
</protein>
<evidence type="ECO:0000313" key="3">
    <source>
        <dbReference type="Proteomes" id="UP000799767"/>
    </source>
</evidence>
<evidence type="ECO:0000256" key="1">
    <source>
        <dbReference type="SAM" id="MobiDB-lite"/>
    </source>
</evidence>
<dbReference type="GeneID" id="54474859"/>
<accession>A0A6A6PRQ2</accession>
<organism evidence="2 3">
    <name type="scientific">Neohortaea acidophila</name>
    <dbReference type="NCBI Taxonomy" id="245834"/>
    <lineage>
        <taxon>Eukaryota</taxon>
        <taxon>Fungi</taxon>
        <taxon>Dikarya</taxon>
        <taxon>Ascomycota</taxon>
        <taxon>Pezizomycotina</taxon>
        <taxon>Dothideomycetes</taxon>
        <taxon>Dothideomycetidae</taxon>
        <taxon>Mycosphaerellales</taxon>
        <taxon>Teratosphaeriaceae</taxon>
        <taxon>Neohortaea</taxon>
    </lineage>
</organism>